<proteinExistence type="predicted"/>
<dbReference type="EMBL" id="QPJD01000013">
    <property type="protein sequence ID" value="RCW43522.1"/>
    <property type="molecule type" value="Genomic_DNA"/>
</dbReference>
<organism evidence="1 2">
    <name type="scientific">Paenibacillus prosopidis</name>
    <dbReference type="NCBI Taxonomy" id="630520"/>
    <lineage>
        <taxon>Bacteria</taxon>
        <taxon>Bacillati</taxon>
        <taxon>Bacillota</taxon>
        <taxon>Bacilli</taxon>
        <taxon>Bacillales</taxon>
        <taxon>Paenibacillaceae</taxon>
        <taxon>Paenibacillus</taxon>
    </lineage>
</organism>
<accession>A0A368VRN8</accession>
<evidence type="ECO:0000313" key="1">
    <source>
        <dbReference type="EMBL" id="RCW43522.1"/>
    </source>
</evidence>
<reference evidence="1 2" key="1">
    <citation type="submission" date="2018-07" db="EMBL/GenBank/DDBJ databases">
        <title>Genomic Encyclopedia of Type Strains, Phase III (KMG-III): the genomes of soil and plant-associated and newly described type strains.</title>
        <authorList>
            <person name="Whitman W."/>
        </authorList>
    </citation>
    <scope>NUCLEOTIDE SEQUENCE [LARGE SCALE GENOMIC DNA]</scope>
    <source>
        <strain evidence="1 2">CECT 7506</strain>
    </source>
</reference>
<evidence type="ECO:0000313" key="2">
    <source>
        <dbReference type="Proteomes" id="UP000252415"/>
    </source>
</evidence>
<keyword evidence="2" id="KW-1185">Reference proteome</keyword>
<comment type="caution">
    <text evidence="1">The sequence shown here is derived from an EMBL/GenBank/DDBJ whole genome shotgun (WGS) entry which is preliminary data.</text>
</comment>
<protein>
    <submittedName>
        <fullName evidence="1">Uncharacterized protein</fullName>
    </submittedName>
</protein>
<dbReference type="Proteomes" id="UP000252415">
    <property type="component" value="Unassembled WGS sequence"/>
</dbReference>
<gene>
    <name evidence="1" type="ORF">DFP97_113196</name>
</gene>
<sequence length="43" mass="4769">MSIDSGSLRGAKKATSTVAYTQKEYKSIDRSKEDKVQLNYSAL</sequence>
<name>A0A368VRN8_9BACL</name>
<dbReference type="AlphaFoldDB" id="A0A368VRN8"/>